<dbReference type="GO" id="GO:0006020">
    <property type="term" value="P:inositol metabolic process"/>
    <property type="evidence" value="ECO:0007669"/>
    <property type="project" value="TreeGrafter"/>
</dbReference>
<dbReference type="OrthoDB" id="9772456at2"/>
<feature type="binding site" evidence="1">
    <location>
        <position position="90"/>
    </location>
    <ligand>
        <name>Mg(2+)</name>
        <dbReference type="ChEBI" id="CHEBI:18420"/>
        <label>2</label>
    </ligand>
</feature>
<evidence type="ECO:0000313" key="3">
    <source>
        <dbReference type="Proteomes" id="UP000029079"/>
    </source>
</evidence>
<evidence type="ECO:0000256" key="1">
    <source>
        <dbReference type="PIRSR" id="PIRSR600760-2"/>
    </source>
</evidence>
<evidence type="ECO:0000313" key="2">
    <source>
        <dbReference type="EMBL" id="AIM62733.1"/>
    </source>
</evidence>
<dbReference type="GO" id="GO:0046872">
    <property type="term" value="F:metal ion binding"/>
    <property type="evidence" value="ECO:0007669"/>
    <property type="project" value="UniProtKB-KW"/>
</dbReference>
<accession>A0A075TZ09</accession>
<reference evidence="2 3" key="1">
    <citation type="journal article" date="2014" name="Genome Announc.">
        <title>Complete Genome Sequences of Fish Pathogenic Weissella ceti Strains WS74 and WS105.</title>
        <authorList>
            <person name="Figueiredo H.C."/>
            <person name="Leal C.A."/>
            <person name="Dorella F.A."/>
            <person name="Carvalho A.F."/>
            <person name="Soares S.C."/>
            <person name="Pereira F.L."/>
            <person name="Azevedo V.A."/>
        </authorList>
    </citation>
    <scope>NUCLEOTIDE SEQUENCE [LARGE SCALE GENOMIC DNA]</scope>
    <source>
        <strain evidence="2 3">WS74</strain>
    </source>
</reference>
<dbReference type="PRINTS" id="PR00377">
    <property type="entry name" value="IMPHPHTASES"/>
</dbReference>
<keyword evidence="3" id="KW-1185">Reference proteome</keyword>
<proteinExistence type="predicted"/>
<feature type="binding site" evidence="1">
    <location>
        <position position="209"/>
    </location>
    <ligand>
        <name>Mg(2+)</name>
        <dbReference type="ChEBI" id="CHEBI:18420"/>
        <label>1</label>
        <note>catalytic</note>
    </ligand>
</feature>
<comment type="cofactor">
    <cofactor evidence="1">
        <name>Mg(2+)</name>
        <dbReference type="ChEBI" id="CHEBI:18420"/>
    </cofactor>
</comment>
<dbReference type="CDD" id="cd01637">
    <property type="entry name" value="IMPase_like"/>
    <property type="match status" value="1"/>
</dbReference>
<gene>
    <name evidence="2" type="ORF">WS74_0481</name>
</gene>
<dbReference type="PATRIC" id="fig|759620.7.peg.468"/>
<dbReference type="KEGG" id="wci:WS105_0479"/>
<dbReference type="AlphaFoldDB" id="A0A075TZ09"/>
<sequence length="256" mass="28396">MLSLQTIDITVQSWMAEMRQLVLQELEKPREISHKNGPKDLVTNVDRIVEEFYVEKIHALMPNAHIMSEEGFGDDVTDMSGDVWFVDPIDGTTNFVAQKNEFASMLAWYRDGEPMLAWIMDVMGNELLHGGPEVGVYLNERLLTKVPDMPLEEGLMVVSGGRLLRGELHIPEIAKASLGYRVYGSAGMTFLYMCTGRAIGYVTKMQPWDFAAGIMLAKALGFNVGTIDGDSLNMILSGTVLVATPLAFNQIISMND</sequence>
<dbReference type="Gene3D" id="3.30.540.10">
    <property type="entry name" value="Fructose-1,6-Bisphosphatase, subunit A, domain 1"/>
    <property type="match status" value="1"/>
</dbReference>
<feature type="binding site" evidence="1">
    <location>
        <position position="89"/>
    </location>
    <ligand>
        <name>Mg(2+)</name>
        <dbReference type="ChEBI" id="CHEBI:18420"/>
        <label>1</label>
        <note>catalytic</note>
    </ligand>
</feature>
<keyword evidence="1" id="KW-0479">Metal-binding</keyword>
<dbReference type="PANTHER" id="PTHR20854">
    <property type="entry name" value="INOSITOL MONOPHOSPHATASE"/>
    <property type="match status" value="1"/>
</dbReference>
<dbReference type="KEGG" id="wce:WS08_0481"/>
<dbReference type="STRING" id="759620.WS105_0479"/>
<dbReference type="RefSeq" id="WP_009765420.1">
    <property type="nucleotide sequence ID" value="NZ_CP009223.1"/>
</dbReference>
<feature type="binding site" evidence="1">
    <location>
        <position position="87"/>
    </location>
    <ligand>
        <name>Mg(2+)</name>
        <dbReference type="ChEBI" id="CHEBI:18420"/>
        <label>1</label>
        <note>catalytic</note>
    </ligand>
</feature>
<dbReference type="Pfam" id="PF00459">
    <property type="entry name" value="Inositol_P"/>
    <property type="match status" value="1"/>
</dbReference>
<dbReference type="GO" id="GO:0008934">
    <property type="term" value="F:inositol monophosphate 1-phosphatase activity"/>
    <property type="evidence" value="ECO:0007669"/>
    <property type="project" value="TreeGrafter"/>
</dbReference>
<reference evidence="3" key="2">
    <citation type="submission" date="2014-08" db="EMBL/GenBank/DDBJ databases">
        <title>Complete genome of Weissella ceti strain WS74 isolated from diseased rainbow trout in Brazil.</title>
        <authorList>
            <person name="Figueiredo H.C.P."/>
            <person name="Leal C.A.G."/>
            <person name="Pereira F.L."/>
            <person name="Soares S.C."/>
            <person name="Dorella F.A."/>
            <person name="Carvalho A.F."/>
            <person name="Azevedo V.A.C."/>
        </authorList>
    </citation>
    <scope>NUCLEOTIDE SEQUENCE [LARGE SCALE GENOMIC DNA]</scope>
    <source>
        <strain evidence="3">WS74</strain>
    </source>
</reference>
<dbReference type="InterPro" id="IPR000760">
    <property type="entry name" value="Inositol_monophosphatase-like"/>
</dbReference>
<organism evidence="2 3">
    <name type="scientific">Weissella ceti</name>
    <dbReference type="NCBI Taxonomy" id="759620"/>
    <lineage>
        <taxon>Bacteria</taxon>
        <taxon>Bacillati</taxon>
        <taxon>Bacillota</taxon>
        <taxon>Bacilli</taxon>
        <taxon>Lactobacillales</taxon>
        <taxon>Lactobacillaceae</taxon>
        <taxon>Weissella</taxon>
    </lineage>
</organism>
<feature type="binding site" evidence="1">
    <location>
        <position position="69"/>
    </location>
    <ligand>
        <name>Mg(2+)</name>
        <dbReference type="ChEBI" id="CHEBI:18420"/>
        <label>1</label>
        <note>catalytic</note>
    </ligand>
</feature>
<dbReference type="SUPFAM" id="SSF56655">
    <property type="entry name" value="Carbohydrate phosphatase"/>
    <property type="match status" value="1"/>
</dbReference>
<dbReference type="GO" id="GO:0007165">
    <property type="term" value="P:signal transduction"/>
    <property type="evidence" value="ECO:0007669"/>
    <property type="project" value="TreeGrafter"/>
</dbReference>
<dbReference type="EMBL" id="CP009223">
    <property type="protein sequence ID" value="AIM62733.1"/>
    <property type="molecule type" value="Genomic_DNA"/>
</dbReference>
<protein>
    <submittedName>
        <fullName evidence="2">Myo-inositol-1(Or 4)-monophosphatase</fullName>
    </submittedName>
</protein>
<dbReference type="KEGG" id="wct:WS74_0481"/>
<dbReference type="PANTHER" id="PTHR20854:SF4">
    <property type="entry name" value="INOSITOL-1-MONOPHOSPHATASE-RELATED"/>
    <property type="match status" value="1"/>
</dbReference>
<dbReference type="Gene3D" id="3.40.190.80">
    <property type="match status" value="1"/>
</dbReference>
<keyword evidence="1" id="KW-0460">Magnesium</keyword>
<dbReference type="Proteomes" id="UP000029079">
    <property type="component" value="Chromosome"/>
</dbReference>
<name>A0A075TZ09_9LACO</name>